<dbReference type="GO" id="GO:0005886">
    <property type="term" value="C:plasma membrane"/>
    <property type="evidence" value="ECO:0007669"/>
    <property type="project" value="TreeGrafter"/>
</dbReference>
<dbReference type="PANTHER" id="PTHR38459">
    <property type="entry name" value="PROPHAGE BACTOPRENOL-LINKED GLUCOSE TRANSLOCASE HOMOLOG"/>
    <property type="match status" value="1"/>
</dbReference>
<evidence type="ECO:0000313" key="8">
    <source>
        <dbReference type="EMBL" id="HJC88092.1"/>
    </source>
</evidence>
<feature type="transmembrane region" description="Helical" evidence="6">
    <location>
        <begin position="42"/>
        <end position="61"/>
    </location>
</feature>
<dbReference type="EMBL" id="DWVS01000214">
    <property type="protein sequence ID" value="HJC88092.1"/>
    <property type="molecule type" value="Genomic_DNA"/>
</dbReference>
<comment type="similarity">
    <text evidence="2">Belongs to the GtrA family.</text>
</comment>
<evidence type="ECO:0000256" key="6">
    <source>
        <dbReference type="SAM" id="Phobius"/>
    </source>
</evidence>
<feature type="transmembrane region" description="Helical" evidence="6">
    <location>
        <begin position="12"/>
        <end position="30"/>
    </location>
</feature>
<keyword evidence="5 6" id="KW-0472">Membrane</keyword>
<proteinExistence type="inferred from homology"/>
<feature type="transmembrane region" description="Helical" evidence="6">
    <location>
        <begin position="105"/>
        <end position="123"/>
    </location>
</feature>
<feature type="domain" description="GtrA/DPMS transmembrane" evidence="7">
    <location>
        <begin position="10"/>
        <end position="129"/>
    </location>
</feature>
<sequence>MKKLFEQIIKFGLVGFLCFFIDYGIMVALTELAGINSTVSSGISFCVSVVVNYILSVTVVFDADREANKAKQFTVFLILSVIGLGINTLIMWAGTGILDQYMERSYMLVKIFATAVVMVYNFITRKIFIEKKD</sequence>
<dbReference type="InterPro" id="IPR051401">
    <property type="entry name" value="GtrA_CellWall_Glycosyl"/>
</dbReference>
<dbReference type="Proteomes" id="UP000823922">
    <property type="component" value="Unassembled WGS sequence"/>
</dbReference>
<organism evidence="8 9">
    <name type="scientific">Candidatus Eisenbergiella intestinigallinarum</name>
    <dbReference type="NCBI Taxonomy" id="2838549"/>
    <lineage>
        <taxon>Bacteria</taxon>
        <taxon>Bacillati</taxon>
        <taxon>Bacillota</taxon>
        <taxon>Clostridia</taxon>
        <taxon>Lachnospirales</taxon>
        <taxon>Lachnospiraceae</taxon>
        <taxon>Eisenbergiella</taxon>
    </lineage>
</organism>
<feature type="transmembrane region" description="Helical" evidence="6">
    <location>
        <begin position="73"/>
        <end position="93"/>
    </location>
</feature>
<evidence type="ECO:0000313" key="9">
    <source>
        <dbReference type="Proteomes" id="UP000823922"/>
    </source>
</evidence>
<evidence type="ECO:0000256" key="2">
    <source>
        <dbReference type="ARBA" id="ARBA00009399"/>
    </source>
</evidence>
<evidence type="ECO:0000256" key="3">
    <source>
        <dbReference type="ARBA" id="ARBA00022692"/>
    </source>
</evidence>
<comment type="caution">
    <text evidence="8">The sequence shown here is derived from an EMBL/GenBank/DDBJ whole genome shotgun (WGS) entry which is preliminary data.</text>
</comment>
<gene>
    <name evidence="8" type="ORF">H9926_08765</name>
</gene>
<evidence type="ECO:0000259" key="7">
    <source>
        <dbReference type="Pfam" id="PF04138"/>
    </source>
</evidence>
<comment type="subcellular location">
    <subcellularLocation>
        <location evidence="1">Membrane</location>
        <topology evidence="1">Multi-pass membrane protein</topology>
    </subcellularLocation>
</comment>
<keyword evidence="4 6" id="KW-1133">Transmembrane helix</keyword>
<dbReference type="Pfam" id="PF04138">
    <property type="entry name" value="GtrA_DPMS_TM"/>
    <property type="match status" value="1"/>
</dbReference>
<dbReference type="PANTHER" id="PTHR38459:SF1">
    <property type="entry name" value="PROPHAGE BACTOPRENOL-LINKED GLUCOSE TRANSLOCASE HOMOLOG"/>
    <property type="match status" value="1"/>
</dbReference>
<protein>
    <submittedName>
        <fullName evidence="8">GtrA family protein</fullName>
    </submittedName>
</protein>
<evidence type="ECO:0000256" key="4">
    <source>
        <dbReference type="ARBA" id="ARBA00022989"/>
    </source>
</evidence>
<reference evidence="8" key="2">
    <citation type="submission" date="2021-04" db="EMBL/GenBank/DDBJ databases">
        <authorList>
            <person name="Gilroy R."/>
        </authorList>
    </citation>
    <scope>NUCLEOTIDE SEQUENCE</scope>
    <source>
        <strain evidence="8">ChiBcec1-1630</strain>
    </source>
</reference>
<dbReference type="AlphaFoldDB" id="A0A9D2TRK5"/>
<keyword evidence="3 6" id="KW-0812">Transmembrane</keyword>
<evidence type="ECO:0000256" key="1">
    <source>
        <dbReference type="ARBA" id="ARBA00004141"/>
    </source>
</evidence>
<evidence type="ECO:0000256" key="5">
    <source>
        <dbReference type="ARBA" id="ARBA00023136"/>
    </source>
</evidence>
<dbReference type="InterPro" id="IPR007267">
    <property type="entry name" value="GtrA_DPMS_TM"/>
</dbReference>
<reference evidence="8" key="1">
    <citation type="journal article" date="2021" name="PeerJ">
        <title>Extensive microbial diversity within the chicken gut microbiome revealed by metagenomics and culture.</title>
        <authorList>
            <person name="Gilroy R."/>
            <person name="Ravi A."/>
            <person name="Getino M."/>
            <person name="Pursley I."/>
            <person name="Horton D.L."/>
            <person name="Alikhan N.F."/>
            <person name="Baker D."/>
            <person name="Gharbi K."/>
            <person name="Hall N."/>
            <person name="Watson M."/>
            <person name="Adriaenssens E.M."/>
            <person name="Foster-Nyarko E."/>
            <person name="Jarju S."/>
            <person name="Secka A."/>
            <person name="Antonio M."/>
            <person name="Oren A."/>
            <person name="Chaudhuri R.R."/>
            <person name="La Ragione R."/>
            <person name="Hildebrand F."/>
            <person name="Pallen M.J."/>
        </authorList>
    </citation>
    <scope>NUCLEOTIDE SEQUENCE</scope>
    <source>
        <strain evidence="8">ChiBcec1-1630</strain>
    </source>
</reference>
<dbReference type="GO" id="GO:0000271">
    <property type="term" value="P:polysaccharide biosynthetic process"/>
    <property type="evidence" value="ECO:0007669"/>
    <property type="project" value="InterPro"/>
</dbReference>
<name>A0A9D2TRK5_9FIRM</name>
<accession>A0A9D2TRK5</accession>